<evidence type="ECO:0000313" key="2">
    <source>
        <dbReference type="Proteomes" id="UP001428341"/>
    </source>
</evidence>
<evidence type="ECO:0000313" key="1">
    <source>
        <dbReference type="EMBL" id="KAK9223654.1"/>
    </source>
</evidence>
<comment type="caution">
    <text evidence="1">The sequence shown here is derived from an EMBL/GenBank/DDBJ whole genome shotgun (WGS) entry which is preliminary data.</text>
</comment>
<protein>
    <submittedName>
        <fullName evidence="1">Uncharacterized protein</fullName>
    </submittedName>
</protein>
<dbReference type="EMBL" id="JBCGBO010000002">
    <property type="protein sequence ID" value="KAK9223654.1"/>
    <property type="molecule type" value="Genomic_DNA"/>
</dbReference>
<dbReference type="AlphaFoldDB" id="A0AAP0MZB6"/>
<name>A0AAP0MZB6_9ROSI</name>
<keyword evidence="2" id="KW-1185">Reference proteome</keyword>
<organism evidence="1 2">
    <name type="scientific">Citrus x changshan-huyou</name>
    <dbReference type="NCBI Taxonomy" id="2935761"/>
    <lineage>
        <taxon>Eukaryota</taxon>
        <taxon>Viridiplantae</taxon>
        <taxon>Streptophyta</taxon>
        <taxon>Embryophyta</taxon>
        <taxon>Tracheophyta</taxon>
        <taxon>Spermatophyta</taxon>
        <taxon>Magnoliopsida</taxon>
        <taxon>eudicotyledons</taxon>
        <taxon>Gunneridae</taxon>
        <taxon>Pentapetalae</taxon>
        <taxon>rosids</taxon>
        <taxon>malvids</taxon>
        <taxon>Sapindales</taxon>
        <taxon>Rutaceae</taxon>
        <taxon>Aurantioideae</taxon>
        <taxon>Citrus</taxon>
    </lineage>
</organism>
<sequence length="114" mass="12406">MLSCDKIQETEVVCIRSYVVVPLSNSGYMAPEYDVFRFGKRIVDFIHPKMIEDSADRPTMSSVVIMLASGSVPLPQPTQPAVSVGRIVARPGQFSPGAEICSDNDVTLSSMSPR</sequence>
<reference evidence="1 2" key="1">
    <citation type="submission" date="2024-05" db="EMBL/GenBank/DDBJ databases">
        <title>Haplotype-resolved chromosome-level genome assembly of Huyou (Citrus changshanensis).</title>
        <authorList>
            <person name="Miao C."/>
            <person name="Chen W."/>
            <person name="Wu Y."/>
            <person name="Wang L."/>
            <person name="Zhao S."/>
            <person name="Grierson D."/>
            <person name="Xu C."/>
            <person name="Chen K."/>
        </authorList>
    </citation>
    <scope>NUCLEOTIDE SEQUENCE [LARGE SCALE GENOMIC DNA]</scope>
    <source>
        <strain evidence="1">01-14</strain>
        <tissue evidence="1">Leaf</tissue>
    </source>
</reference>
<accession>A0AAP0MZB6</accession>
<dbReference type="Proteomes" id="UP001428341">
    <property type="component" value="Unassembled WGS sequence"/>
</dbReference>
<proteinExistence type="predicted"/>
<gene>
    <name evidence="1" type="ORF">WN944_012100</name>
</gene>